<dbReference type="AlphaFoldDB" id="A0A9Q1BMJ4"/>
<sequence>MLEEATLKLRRRTAKGKFTRLEKAVQFLLNENRSKSEVEEAFEEVSHTYQEGKNVNTTITKVGGEQEQMQTKKYKLKIRPLTKSGVYSISAVGLPCISEELKYMDVDERSKLFGLKPDDVRRGNGSVDILIGIDYAHLQCGDVRQAGHLVARNSLLGWLIFGSSATQEVVASSVLHVKLSSPVDLTDFWTSESMGVNPSSGECKSNRSKTDQHVHCYLWRDMQIDRPPEVFVKTVLTFGDRPAPAMAQVALLKTAKEGEQQHPRAAQALRHNTYMDGICLSNPTIEDAVEITHGIDEVLKGGGFKVKEWLSSQPVDERSEVPMENVKSFTDETKVEKVLGVVWDHENDKFSYCTRSI</sequence>
<name>A0A9Q1BMJ4_HOLLE</name>
<evidence type="ECO:0008006" key="3">
    <source>
        <dbReference type="Google" id="ProtNLM"/>
    </source>
</evidence>
<evidence type="ECO:0000313" key="1">
    <source>
        <dbReference type="EMBL" id="KAJ8029493.1"/>
    </source>
</evidence>
<dbReference type="OrthoDB" id="6434680at2759"/>
<reference evidence="1" key="1">
    <citation type="submission" date="2021-10" db="EMBL/GenBank/DDBJ databases">
        <title>Tropical sea cucumber genome reveals ecological adaptation and Cuvierian tubules defense mechanism.</title>
        <authorList>
            <person name="Chen T."/>
        </authorList>
    </citation>
    <scope>NUCLEOTIDE SEQUENCE</scope>
    <source>
        <strain evidence="1">Nanhai2018</strain>
        <tissue evidence="1">Muscle</tissue>
    </source>
</reference>
<protein>
    <recommendedName>
        <fullName evidence="3">Peptidase aspartic putative domain-containing protein</fullName>
    </recommendedName>
</protein>
<proteinExistence type="predicted"/>
<organism evidence="1 2">
    <name type="scientific">Holothuria leucospilota</name>
    <name type="common">Black long sea cucumber</name>
    <name type="synonym">Mertensiothuria leucospilota</name>
    <dbReference type="NCBI Taxonomy" id="206669"/>
    <lineage>
        <taxon>Eukaryota</taxon>
        <taxon>Metazoa</taxon>
        <taxon>Echinodermata</taxon>
        <taxon>Eleutherozoa</taxon>
        <taxon>Echinozoa</taxon>
        <taxon>Holothuroidea</taxon>
        <taxon>Aspidochirotacea</taxon>
        <taxon>Aspidochirotida</taxon>
        <taxon>Holothuriidae</taxon>
        <taxon>Holothuria</taxon>
    </lineage>
</organism>
<comment type="caution">
    <text evidence="1">The sequence shown here is derived from an EMBL/GenBank/DDBJ whole genome shotgun (WGS) entry which is preliminary data.</text>
</comment>
<dbReference type="SUPFAM" id="SSF56672">
    <property type="entry name" value="DNA/RNA polymerases"/>
    <property type="match status" value="1"/>
</dbReference>
<gene>
    <name evidence="1" type="ORF">HOLleu_28899</name>
</gene>
<dbReference type="EMBL" id="JAIZAY010000014">
    <property type="protein sequence ID" value="KAJ8029493.1"/>
    <property type="molecule type" value="Genomic_DNA"/>
</dbReference>
<keyword evidence="2" id="KW-1185">Reference proteome</keyword>
<dbReference type="InterPro" id="IPR043502">
    <property type="entry name" value="DNA/RNA_pol_sf"/>
</dbReference>
<accession>A0A9Q1BMJ4</accession>
<dbReference type="PANTHER" id="PTHR47331">
    <property type="entry name" value="PHD-TYPE DOMAIN-CONTAINING PROTEIN"/>
    <property type="match status" value="1"/>
</dbReference>
<dbReference type="Proteomes" id="UP001152320">
    <property type="component" value="Chromosome 14"/>
</dbReference>
<evidence type="ECO:0000313" key="2">
    <source>
        <dbReference type="Proteomes" id="UP001152320"/>
    </source>
</evidence>